<organism evidence="1 2">
    <name type="scientific">Linderina macrospora</name>
    <dbReference type="NCBI Taxonomy" id="4868"/>
    <lineage>
        <taxon>Eukaryota</taxon>
        <taxon>Fungi</taxon>
        <taxon>Fungi incertae sedis</taxon>
        <taxon>Zoopagomycota</taxon>
        <taxon>Kickxellomycotina</taxon>
        <taxon>Kickxellomycetes</taxon>
        <taxon>Kickxellales</taxon>
        <taxon>Kickxellaceae</taxon>
        <taxon>Linderina</taxon>
    </lineage>
</organism>
<sequence length="171" mass="18540">MKSLFAITTIVALAAGACNKDISVESQSDINTIAACKKYEGNVLIDGDNGLNSLGSLSLDTVQKIDGDLTVQNMYGLETVSLAALTSVGAFRFLNNTKLYKISAPSLYDVSDFQVIVNPNLKTLLYKNITDVDNFQIIDTYIDALGEFVASEPKNIEVLSNNQLKQLDFSS</sequence>
<proteinExistence type="predicted"/>
<gene>
    <name evidence="1" type="ORF">FBU59_002859</name>
</gene>
<protein>
    <submittedName>
        <fullName evidence="1">Uncharacterized protein</fullName>
    </submittedName>
</protein>
<name>A0ACC1JA55_9FUNG</name>
<evidence type="ECO:0000313" key="1">
    <source>
        <dbReference type="EMBL" id="KAJ1943609.1"/>
    </source>
</evidence>
<dbReference type="EMBL" id="JANBPW010001666">
    <property type="protein sequence ID" value="KAJ1943609.1"/>
    <property type="molecule type" value="Genomic_DNA"/>
</dbReference>
<reference evidence="1" key="1">
    <citation type="submission" date="2022-07" db="EMBL/GenBank/DDBJ databases">
        <title>Phylogenomic reconstructions and comparative analyses of Kickxellomycotina fungi.</title>
        <authorList>
            <person name="Reynolds N.K."/>
            <person name="Stajich J.E."/>
            <person name="Barry K."/>
            <person name="Grigoriev I.V."/>
            <person name="Crous P."/>
            <person name="Smith M.E."/>
        </authorList>
    </citation>
    <scope>NUCLEOTIDE SEQUENCE</scope>
    <source>
        <strain evidence="1">NRRL 5244</strain>
    </source>
</reference>
<feature type="non-terminal residue" evidence="1">
    <location>
        <position position="171"/>
    </location>
</feature>
<evidence type="ECO:0000313" key="2">
    <source>
        <dbReference type="Proteomes" id="UP001150603"/>
    </source>
</evidence>
<comment type="caution">
    <text evidence="1">The sequence shown here is derived from an EMBL/GenBank/DDBJ whole genome shotgun (WGS) entry which is preliminary data.</text>
</comment>
<accession>A0ACC1JA55</accession>
<dbReference type="Proteomes" id="UP001150603">
    <property type="component" value="Unassembled WGS sequence"/>
</dbReference>
<keyword evidence="2" id="KW-1185">Reference proteome</keyword>